<feature type="compositionally biased region" description="Polar residues" evidence="1">
    <location>
        <begin position="75"/>
        <end position="88"/>
    </location>
</feature>
<name>A0A401TQX1_CHIPU</name>
<evidence type="ECO:0000313" key="3">
    <source>
        <dbReference type="Proteomes" id="UP000287033"/>
    </source>
</evidence>
<dbReference type="AlphaFoldDB" id="A0A401TQX1"/>
<accession>A0A401TQX1</accession>
<evidence type="ECO:0000256" key="1">
    <source>
        <dbReference type="SAM" id="MobiDB-lite"/>
    </source>
</evidence>
<dbReference type="EMBL" id="BEZZ01142158">
    <property type="protein sequence ID" value="GCC45026.1"/>
    <property type="molecule type" value="Genomic_DNA"/>
</dbReference>
<comment type="caution">
    <text evidence="2">The sequence shown here is derived from an EMBL/GenBank/DDBJ whole genome shotgun (WGS) entry which is preliminary data.</text>
</comment>
<feature type="region of interest" description="Disordered" evidence="1">
    <location>
        <begin position="32"/>
        <end position="88"/>
    </location>
</feature>
<proteinExistence type="predicted"/>
<organism evidence="2 3">
    <name type="scientific">Chiloscyllium punctatum</name>
    <name type="common">Brownbanded bambooshark</name>
    <name type="synonym">Hemiscyllium punctatum</name>
    <dbReference type="NCBI Taxonomy" id="137246"/>
    <lineage>
        <taxon>Eukaryota</taxon>
        <taxon>Metazoa</taxon>
        <taxon>Chordata</taxon>
        <taxon>Craniata</taxon>
        <taxon>Vertebrata</taxon>
        <taxon>Chondrichthyes</taxon>
        <taxon>Elasmobranchii</taxon>
        <taxon>Galeomorphii</taxon>
        <taxon>Galeoidea</taxon>
        <taxon>Orectolobiformes</taxon>
        <taxon>Hemiscylliidae</taxon>
        <taxon>Chiloscyllium</taxon>
    </lineage>
</organism>
<reference evidence="2 3" key="1">
    <citation type="journal article" date="2018" name="Nat. Ecol. Evol.">
        <title>Shark genomes provide insights into elasmobranch evolution and the origin of vertebrates.</title>
        <authorList>
            <person name="Hara Y"/>
            <person name="Yamaguchi K"/>
            <person name="Onimaru K"/>
            <person name="Kadota M"/>
            <person name="Koyanagi M"/>
            <person name="Keeley SD"/>
            <person name="Tatsumi K"/>
            <person name="Tanaka K"/>
            <person name="Motone F"/>
            <person name="Kageyama Y"/>
            <person name="Nozu R"/>
            <person name="Adachi N"/>
            <person name="Nishimura O"/>
            <person name="Nakagawa R"/>
            <person name="Tanegashima C"/>
            <person name="Kiyatake I"/>
            <person name="Matsumoto R"/>
            <person name="Murakumo K"/>
            <person name="Nishida K"/>
            <person name="Terakita A"/>
            <person name="Kuratani S"/>
            <person name="Sato K"/>
            <person name="Hyodo S Kuraku.S."/>
        </authorList>
    </citation>
    <scope>NUCLEOTIDE SEQUENCE [LARGE SCALE GENOMIC DNA]</scope>
</reference>
<keyword evidence="3" id="KW-1185">Reference proteome</keyword>
<sequence length="124" mass="13414">MTFYSPSTSGFAQTRKGQSWALTSWANWERSTGASYGRPAKPIKAPLRVDGSPPDRSLHSRPASLSPGTGPETVPSEQSASWSWRSGPQASRTAALSVPFLSGFSELYTPRNDSTRSNPRRCAP</sequence>
<gene>
    <name evidence="2" type="ORF">chiPu_0028863</name>
</gene>
<evidence type="ECO:0000313" key="2">
    <source>
        <dbReference type="EMBL" id="GCC45026.1"/>
    </source>
</evidence>
<protein>
    <submittedName>
        <fullName evidence="2">Uncharacterized protein</fullName>
    </submittedName>
</protein>
<dbReference type="Proteomes" id="UP000287033">
    <property type="component" value="Unassembled WGS sequence"/>
</dbReference>